<dbReference type="KEGG" id="noj:EJ995_00600"/>
<dbReference type="EMBL" id="CP034549">
    <property type="protein sequence ID" value="AZQ42806.1"/>
    <property type="molecule type" value="Genomic_DNA"/>
</dbReference>
<dbReference type="Pfam" id="PF13585">
    <property type="entry name" value="CHU_C"/>
    <property type="match status" value="1"/>
</dbReference>
<feature type="domain" description="PKD" evidence="2">
    <location>
        <begin position="396"/>
        <end position="439"/>
    </location>
</feature>
<feature type="chain" id="PRO_5019569224" evidence="1">
    <location>
        <begin position="22"/>
        <end position="762"/>
    </location>
</feature>
<evidence type="ECO:0000259" key="2">
    <source>
        <dbReference type="PROSITE" id="PS50093"/>
    </source>
</evidence>
<dbReference type="InterPro" id="IPR026341">
    <property type="entry name" value="T9SS_type_B"/>
</dbReference>
<dbReference type="OrthoDB" id="1652165at2"/>
<dbReference type="SUPFAM" id="SSF101898">
    <property type="entry name" value="NHL repeat"/>
    <property type="match status" value="1"/>
</dbReference>
<keyword evidence="4" id="KW-1185">Reference proteome</keyword>
<name>A0A3S9MUF3_9FLAO</name>
<dbReference type="Pfam" id="PF18911">
    <property type="entry name" value="PKD_4"/>
    <property type="match status" value="1"/>
</dbReference>
<protein>
    <submittedName>
        <fullName evidence="3">T9SS type B sorting domain-containing protein</fullName>
    </submittedName>
</protein>
<dbReference type="RefSeq" id="WP_126444602.1">
    <property type="nucleotide sequence ID" value="NZ_CP034549.1"/>
</dbReference>
<dbReference type="AlphaFoldDB" id="A0A3S9MUF3"/>
<dbReference type="InterPro" id="IPR000601">
    <property type="entry name" value="PKD_dom"/>
</dbReference>
<dbReference type="InterPro" id="IPR035986">
    <property type="entry name" value="PKD_dom_sf"/>
</dbReference>
<evidence type="ECO:0000256" key="1">
    <source>
        <dbReference type="SAM" id="SignalP"/>
    </source>
</evidence>
<dbReference type="InterPro" id="IPR013783">
    <property type="entry name" value="Ig-like_fold"/>
</dbReference>
<feature type="signal peptide" evidence="1">
    <location>
        <begin position="1"/>
        <end position="21"/>
    </location>
</feature>
<accession>A0A3S9MUF3</accession>
<proteinExistence type="predicted"/>
<dbReference type="SUPFAM" id="SSF49299">
    <property type="entry name" value="PKD domain"/>
    <property type="match status" value="1"/>
</dbReference>
<dbReference type="Proteomes" id="UP000279600">
    <property type="component" value="Chromosome"/>
</dbReference>
<evidence type="ECO:0000313" key="3">
    <source>
        <dbReference type="EMBL" id="AZQ42806.1"/>
    </source>
</evidence>
<gene>
    <name evidence="3" type="ORF">EJ995_00600</name>
</gene>
<dbReference type="CDD" id="cd00146">
    <property type="entry name" value="PKD"/>
    <property type="match status" value="1"/>
</dbReference>
<evidence type="ECO:0000313" key="4">
    <source>
        <dbReference type="Proteomes" id="UP000279600"/>
    </source>
</evidence>
<organism evidence="3 4">
    <name type="scientific">Nonlabens ponticola</name>
    <dbReference type="NCBI Taxonomy" id="2496866"/>
    <lineage>
        <taxon>Bacteria</taxon>
        <taxon>Pseudomonadati</taxon>
        <taxon>Bacteroidota</taxon>
        <taxon>Flavobacteriia</taxon>
        <taxon>Flavobacteriales</taxon>
        <taxon>Flavobacteriaceae</taxon>
        <taxon>Nonlabens</taxon>
    </lineage>
</organism>
<sequence>MLLNRSILLFVFLSIPSSLFAQKEGNTWVFGQNAGVEFDGIAVRSIEEARFNSTEAAASISDRFGNFLFATDGTRVINSEFQTMENGDDLDGSQSSAQIVILPDPTNELRYYIFYISKQNDRLNLNYALVSFVSNPLGNVILKNLNLRSNVTERLTWLYGDYINSFYIIASSSDTFFVYSLDTAGLNESPRSFKMNTDDIIEISQIKYNAARDLIANANRDQIEIMNWDRDSGAVQDSFVIDFEDRGDFNSIYSIEFSKSGRYLYASTVFDGIYQIDLQDLNSEDAQNSITQLLPINPVVRDNGVQVLDWALQIGPNDKIYVCHGGYDALGVLENPENEAGSVNYNFASVPLDGLTGISLPQLPPSFKFGDIITRNNCSGETVNIELITNILGTVTWNLGDGTIISGNPIDHIYSDSGTYQITATVSSQSGNITFSQEIEMFQSPPDLNNLEIIICNDDAISPNQILDQIDDFDDRELYEIGLYSSVNDAMEMINEISDPITLNDSTTELFLNIYNPDNLACSNITTLEITKENLDIDNFQELEICPNAATTIYAPEGFNNYQWSDGTTGQQIDITNAESISVSFNTRADDSGCELEVHYNFINRSLIQEIEARVVESTSSGNTIEILSPLGDDYEYAIDGISFQSEPLFENLPNGIYTITARDTLCDQVYSSEIVISRLPKFFTPNGDGFNDVWNPFSDTERDILLVRIFDRYGKLLTQLSPSQPSWDGTIDGQDLPSSDYWYSIIDESDKVINGHFTLKR</sequence>
<keyword evidence="1" id="KW-0732">Signal</keyword>
<dbReference type="NCBIfam" id="TIGR04131">
    <property type="entry name" value="Bac_Flav_CTERM"/>
    <property type="match status" value="1"/>
</dbReference>
<reference evidence="3 4" key="1">
    <citation type="submission" date="2018-12" db="EMBL/GenBank/DDBJ databases">
        <title>Complete genome of Nonlabens sp. MJ115.</title>
        <authorList>
            <person name="Choi H.S."/>
            <person name="Jung J."/>
        </authorList>
    </citation>
    <scope>NUCLEOTIDE SEQUENCE [LARGE SCALE GENOMIC DNA]</scope>
    <source>
        <strain evidence="3 4">MJ115</strain>
    </source>
</reference>
<dbReference type="PROSITE" id="PS50093">
    <property type="entry name" value="PKD"/>
    <property type="match status" value="1"/>
</dbReference>
<dbReference type="Gene3D" id="2.60.40.10">
    <property type="entry name" value="Immunoglobulins"/>
    <property type="match status" value="1"/>
</dbReference>